<keyword evidence="4" id="KW-0804">Transcription</keyword>
<accession>A0A8I1M7Z2</accession>
<dbReference type="InterPro" id="IPR005119">
    <property type="entry name" value="LysR_subst-bd"/>
</dbReference>
<sequence length="303" mass="33850">MDNRAGEMETFIKVIEHGSFSQAGRDLHMSPSAVSKLVTRIEDRLGTRLLVRSTRQLQLTPEGEMYLRRARTILDQIDETERLIGGGGQAAPRGKLSINASVAFAQVFIIPYLPGFLRQYPDIELELTQTDGIVDLLEERADIAIRSGGLPDSSLMARKLLETKRKIVASPAYLEQFGVPQTPNDLVDHNCLRFNFIKGRNFWPFTDPQTGRQFDQTITGDFLGNNGPLVKSMCLAGIGIARIGNFHVHNALEKGDLVEILADWTKDDIETVHAVWAGHDHLATRIRAFIDFVVDCVRKSPSR</sequence>
<dbReference type="Pfam" id="PF00126">
    <property type="entry name" value="HTH_1"/>
    <property type="match status" value="1"/>
</dbReference>
<organism evidence="6 7">
    <name type="scientific">Thalassospira povalilytica</name>
    <dbReference type="NCBI Taxonomy" id="732237"/>
    <lineage>
        <taxon>Bacteria</taxon>
        <taxon>Pseudomonadati</taxon>
        <taxon>Pseudomonadota</taxon>
        <taxon>Alphaproteobacteria</taxon>
        <taxon>Rhodospirillales</taxon>
        <taxon>Thalassospiraceae</taxon>
        <taxon>Thalassospira</taxon>
    </lineage>
</organism>
<keyword evidence="3" id="KW-0238">DNA-binding</keyword>
<dbReference type="SUPFAM" id="SSF46785">
    <property type="entry name" value="Winged helix' DNA-binding domain"/>
    <property type="match status" value="1"/>
</dbReference>
<evidence type="ECO:0000256" key="1">
    <source>
        <dbReference type="ARBA" id="ARBA00009437"/>
    </source>
</evidence>
<reference evidence="6" key="1">
    <citation type="submission" date="2020-12" db="EMBL/GenBank/DDBJ databases">
        <title>Oil enriched cultivation method for isolating marine PHA-producing bacteria.</title>
        <authorList>
            <person name="Zheng W."/>
            <person name="Yu S."/>
            <person name="Huang Y."/>
        </authorList>
    </citation>
    <scope>NUCLEOTIDE SEQUENCE</scope>
    <source>
        <strain evidence="6">SY-2-3</strain>
    </source>
</reference>
<dbReference type="Proteomes" id="UP000664405">
    <property type="component" value="Unassembled WGS sequence"/>
</dbReference>
<dbReference type="InterPro" id="IPR058163">
    <property type="entry name" value="LysR-type_TF_proteobact-type"/>
</dbReference>
<feature type="domain" description="HTH lysR-type" evidence="5">
    <location>
        <begin position="1"/>
        <end position="60"/>
    </location>
</feature>
<dbReference type="InterPro" id="IPR000847">
    <property type="entry name" value="LysR_HTH_N"/>
</dbReference>
<dbReference type="PANTHER" id="PTHR30537">
    <property type="entry name" value="HTH-TYPE TRANSCRIPTIONAL REGULATOR"/>
    <property type="match status" value="1"/>
</dbReference>
<dbReference type="PANTHER" id="PTHR30537:SF71">
    <property type="entry name" value="TRANSCRIPTIONAL REGULATORY PROTEIN"/>
    <property type="match status" value="1"/>
</dbReference>
<dbReference type="Gene3D" id="3.40.190.290">
    <property type="match status" value="1"/>
</dbReference>
<evidence type="ECO:0000256" key="3">
    <source>
        <dbReference type="ARBA" id="ARBA00023125"/>
    </source>
</evidence>
<dbReference type="Gene3D" id="1.10.10.10">
    <property type="entry name" value="Winged helix-like DNA-binding domain superfamily/Winged helix DNA-binding domain"/>
    <property type="match status" value="1"/>
</dbReference>
<proteinExistence type="inferred from homology"/>
<comment type="caution">
    <text evidence="6">The sequence shown here is derived from an EMBL/GenBank/DDBJ whole genome shotgun (WGS) entry which is preliminary data.</text>
</comment>
<name>A0A8I1M7Z2_9PROT</name>
<dbReference type="RefSeq" id="WP_206927322.1">
    <property type="nucleotide sequence ID" value="NZ_JAEKJW010000002.1"/>
</dbReference>
<evidence type="ECO:0000259" key="5">
    <source>
        <dbReference type="PROSITE" id="PS50931"/>
    </source>
</evidence>
<protein>
    <submittedName>
        <fullName evidence="6">LysR family transcriptional regulator</fullName>
    </submittedName>
</protein>
<evidence type="ECO:0000313" key="7">
    <source>
        <dbReference type="Proteomes" id="UP000664405"/>
    </source>
</evidence>
<evidence type="ECO:0000313" key="6">
    <source>
        <dbReference type="EMBL" id="MBN8196773.1"/>
    </source>
</evidence>
<dbReference type="InterPro" id="IPR036388">
    <property type="entry name" value="WH-like_DNA-bd_sf"/>
</dbReference>
<evidence type="ECO:0000256" key="2">
    <source>
        <dbReference type="ARBA" id="ARBA00023015"/>
    </source>
</evidence>
<dbReference type="EMBL" id="JAEKJW010000002">
    <property type="protein sequence ID" value="MBN8196773.1"/>
    <property type="molecule type" value="Genomic_DNA"/>
</dbReference>
<dbReference type="AlphaFoldDB" id="A0A8I1M7Z2"/>
<keyword evidence="2" id="KW-0805">Transcription regulation</keyword>
<evidence type="ECO:0000256" key="4">
    <source>
        <dbReference type="ARBA" id="ARBA00023163"/>
    </source>
</evidence>
<dbReference type="GO" id="GO:0006351">
    <property type="term" value="P:DNA-templated transcription"/>
    <property type="evidence" value="ECO:0007669"/>
    <property type="project" value="TreeGrafter"/>
</dbReference>
<dbReference type="Pfam" id="PF03466">
    <property type="entry name" value="LysR_substrate"/>
    <property type="match status" value="1"/>
</dbReference>
<dbReference type="SUPFAM" id="SSF53850">
    <property type="entry name" value="Periplasmic binding protein-like II"/>
    <property type="match status" value="1"/>
</dbReference>
<comment type="similarity">
    <text evidence="1">Belongs to the LysR transcriptional regulatory family.</text>
</comment>
<dbReference type="InterPro" id="IPR036390">
    <property type="entry name" value="WH_DNA-bd_sf"/>
</dbReference>
<dbReference type="FunFam" id="1.10.10.10:FF:000001">
    <property type="entry name" value="LysR family transcriptional regulator"/>
    <property type="match status" value="1"/>
</dbReference>
<dbReference type="GO" id="GO:0003700">
    <property type="term" value="F:DNA-binding transcription factor activity"/>
    <property type="evidence" value="ECO:0007669"/>
    <property type="project" value="InterPro"/>
</dbReference>
<gene>
    <name evidence="6" type="ORF">JF547_09885</name>
</gene>
<dbReference type="GO" id="GO:0043565">
    <property type="term" value="F:sequence-specific DNA binding"/>
    <property type="evidence" value="ECO:0007669"/>
    <property type="project" value="TreeGrafter"/>
</dbReference>
<dbReference type="PROSITE" id="PS50931">
    <property type="entry name" value="HTH_LYSR"/>
    <property type="match status" value="1"/>
</dbReference>